<dbReference type="GO" id="GO:0000822">
    <property type="term" value="F:inositol hexakisphosphate binding"/>
    <property type="evidence" value="ECO:0007669"/>
    <property type="project" value="TreeGrafter"/>
</dbReference>
<feature type="domain" description="EXS" evidence="5">
    <location>
        <begin position="1"/>
        <end position="165"/>
    </location>
</feature>
<proteinExistence type="predicted"/>
<evidence type="ECO:0000313" key="7">
    <source>
        <dbReference type="Proteomes" id="UP001206925"/>
    </source>
</evidence>
<keyword evidence="7" id="KW-1185">Reference proteome</keyword>
<evidence type="ECO:0000256" key="2">
    <source>
        <dbReference type="ARBA" id="ARBA00022692"/>
    </source>
</evidence>
<dbReference type="GO" id="GO:0006817">
    <property type="term" value="P:phosphate ion transport"/>
    <property type="evidence" value="ECO:0007669"/>
    <property type="project" value="TreeGrafter"/>
</dbReference>
<dbReference type="PANTHER" id="PTHR10783">
    <property type="entry name" value="XENOTROPIC AND POLYTROPIC RETROVIRUS RECEPTOR 1-RELATED"/>
    <property type="match status" value="1"/>
</dbReference>
<evidence type="ECO:0000256" key="3">
    <source>
        <dbReference type="ARBA" id="ARBA00022989"/>
    </source>
</evidence>
<dbReference type="GO" id="GO:0016036">
    <property type="term" value="P:cellular response to phosphate starvation"/>
    <property type="evidence" value="ECO:0007669"/>
    <property type="project" value="TreeGrafter"/>
</dbReference>
<evidence type="ECO:0000259" key="5">
    <source>
        <dbReference type="PROSITE" id="PS51380"/>
    </source>
</evidence>
<evidence type="ECO:0000256" key="1">
    <source>
        <dbReference type="ARBA" id="ARBA00004141"/>
    </source>
</evidence>
<dbReference type="InterPro" id="IPR004342">
    <property type="entry name" value="EXS_C"/>
</dbReference>
<dbReference type="Pfam" id="PF03124">
    <property type="entry name" value="EXS"/>
    <property type="match status" value="2"/>
</dbReference>
<dbReference type="PROSITE" id="PS51380">
    <property type="entry name" value="EXS"/>
    <property type="match status" value="1"/>
</dbReference>
<sequence>MQFYVCYYGWGDFKKRNAETCNTRDVYDILFIVIAVTPYWLRLLHCIQRWNDGRDSMQALNGLKYFSTIVALVTRISCSKMGGITMKVLNVKFRLGWIQAVMDFRELPFLHRNALTAIFANLEIILRGIWNFFRLENLHLNNVGKFRAVKSVSFPFNYADGYKNM</sequence>
<keyword evidence="4" id="KW-0472">Membrane</keyword>
<evidence type="ECO:0000256" key="4">
    <source>
        <dbReference type="ARBA" id="ARBA00023136"/>
    </source>
</evidence>
<dbReference type="Proteomes" id="UP001206925">
    <property type="component" value="Unassembled WGS sequence"/>
</dbReference>
<gene>
    <name evidence="6" type="ORF">M8C21_004697</name>
</gene>
<keyword evidence="2" id="KW-0812">Transmembrane</keyword>
<dbReference type="AlphaFoldDB" id="A0AAD5GRB6"/>
<comment type="caution">
    <text evidence="6">The sequence shown here is derived from an EMBL/GenBank/DDBJ whole genome shotgun (WGS) entry which is preliminary data.</text>
</comment>
<name>A0AAD5GRB6_AMBAR</name>
<dbReference type="GO" id="GO:0005802">
    <property type="term" value="C:trans-Golgi network"/>
    <property type="evidence" value="ECO:0007669"/>
    <property type="project" value="TreeGrafter"/>
</dbReference>
<dbReference type="EMBL" id="JAMZMK010006153">
    <property type="protein sequence ID" value="KAI7750444.1"/>
    <property type="molecule type" value="Genomic_DNA"/>
</dbReference>
<dbReference type="PANTHER" id="PTHR10783:SF112">
    <property type="entry name" value="EXS-RELATED"/>
    <property type="match status" value="1"/>
</dbReference>
<comment type="subcellular location">
    <subcellularLocation>
        <location evidence="1">Membrane</location>
        <topology evidence="1">Multi-pass membrane protein</topology>
    </subcellularLocation>
</comment>
<accession>A0AAD5GRB6</accession>
<evidence type="ECO:0000313" key="6">
    <source>
        <dbReference type="EMBL" id="KAI7750444.1"/>
    </source>
</evidence>
<keyword evidence="3" id="KW-1133">Transmembrane helix</keyword>
<dbReference type="GO" id="GO:0005886">
    <property type="term" value="C:plasma membrane"/>
    <property type="evidence" value="ECO:0007669"/>
    <property type="project" value="TreeGrafter"/>
</dbReference>
<protein>
    <recommendedName>
        <fullName evidence="5">EXS domain-containing protein</fullName>
    </recommendedName>
</protein>
<organism evidence="6 7">
    <name type="scientific">Ambrosia artemisiifolia</name>
    <name type="common">Common ragweed</name>
    <dbReference type="NCBI Taxonomy" id="4212"/>
    <lineage>
        <taxon>Eukaryota</taxon>
        <taxon>Viridiplantae</taxon>
        <taxon>Streptophyta</taxon>
        <taxon>Embryophyta</taxon>
        <taxon>Tracheophyta</taxon>
        <taxon>Spermatophyta</taxon>
        <taxon>Magnoliopsida</taxon>
        <taxon>eudicotyledons</taxon>
        <taxon>Gunneridae</taxon>
        <taxon>Pentapetalae</taxon>
        <taxon>asterids</taxon>
        <taxon>campanulids</taxon>
        <taxon>Asterales</taxon>
        <taxon>Asteraceae</taxon>
        <taxon>Asteroideae</taxon>
        <taxon>Heliantheae alliance</taxon>
        <taxon>Heliantheae</taxon>
        <taxon>Ambrosia</taxon>
    </lineage>
</organism>
<reference evidence="6" key="1">
    <citation type="submission" date="2022-06" db="EMBL/GenBank/DDBJ databases">
        <title>Uncovering the hologenomic basis of an extraordinary plant invasion.</title>
        <authorList>
            <person name="Bieker V.C."/>
            <person name="Martin M.D."/>
            <person name="Gilbert T."/>
            <person name="Hodgins K."/>
            <person name="Battlay P."/>
            <person name="Petersen B."/>
            <person name="Wilson J."/>
        </authorList>
    </citation>
    <scope>NUCLEOTIDE SEQUENCE</scope>
    <source>
        <strain evidence="6">AA19_3_7</strain>
        <tissue evidence="6">Leaf</tissue>
    </source>
</reference>